<protein>
    <submittedName>
        <fullName evidence="1">Uncharacterized protein</fullName>
    </submittedName>
</protein>
<sequence length="254" mass="28685">MACSQNGADRNESNTQKHMGGNNLEGGPETTGTPQPTNPIFLRLGRSFRSLLVLREGMIVTAPHPLVTVSRPFRGGLDVVDSTRRRQGPFFFLCVQPLFFWVLLRRCRFSWGFWLVGKRGWCGCEKVHTLLLLHLHFCETLGLGIDPCSALFFLLAWWLGFWVWVSLPSLLCSYLPPTSFHHSYFHFCIYPTVRETAVFSLICLSFFFHFFYIGFGPGWGHTGGGWIGSGSGGILVAFFFCCCLLGSIMIMVYE</sequence>
<name>A0ACB7PN89_9PEZI</name>
<gene>
    <name evidence="1" type="ORF">F5144DRAFT_136844</name>
</gene>
<dbReference type="EMBL" id="JAGIZQ010000002">
    <property type="protein sequence ID" value="KAH6641529.1"/>
    <property type="molecule type" value="Genomic_DNA"/>
</dbReference>
<evidence type="ECO:0000313" key="2">
    <source>
        <dbReference type="Proteomes" id="UP000724584"/>
    </source>
</evidence>
<dbReference type="Proteomes" id="UP000724584">
    <property type="component" value="Unassembled WGS sequence"/>
</dbReference>
<comment type="caution">
    <text evidence="1">The sequence shown here is derived from an EMBL/GenBank/DDBJ whole genome shotgun (WGS) entry which is preliminary data.</text>
</comment>
<keyword evidence="2" id="KW-1185">Reference proteome</keyword>
<organism evidence="1 2">
    <name type="scientific">Chaetomium tenue</name>
    <dbReference type="NCBI Taxonomy" id="1854479"/>
    <lineage>
        <taxon>Eukaryota</taxon>
        <taxon>Fungi</taxon>
        <taxon>Dikarya</taxon>
        <taxon>Ascomycota</taxon>
        <taxon>Pezizomycotina</taxon>
        <taxon>Sordariomycetes</taxon>
        <taxon>Sordariomycetidae</taxon>
        <taxon>Sordariales</taxon>
        <taxon>Chaetomiaceae</taxon>
        <taxon>Chaetomium</taxon>
    </lineage>
</organism>
<reference evidence="1 2" key="1">
    <citation type="journal article" date="2021" name="Nat. Commun.">
        <title>Genetic determinants of endophytism in the Arabidopsis root mycobiome.</title>
        <authorList>
            <person name="Mesny F."/>
            <person name="Miyauchi S."/>
            <person name="Thiergart T."/>
            <person name="Pickel B."/>
            <person name="Atanasova L."/>
            <person name="Karlsson M."/>
            <person name="Huettel B."/>
            <person name="Barry K.W."/>
            <person name="Haridas S."/>
            <person name="Chen C."/>
            <person name="Bauer D."/>
            <person name="Andreopoulos W."/>
            <person name="Pangilinan J."/>
            <person name="LaButti K."/>
            <person name="Riley R."/>
            <person name="Lipzen A."/>
            <person name="Clum A."/>
            <person name="Drula E."/>
            <person name="Henrissat B."/>
            <person name="Kohler A."/>
            <person name="Grigoriev I.V."/>
            <person name="Martin F.M."/>
            <person name="Hacquard S."/>
        </authorList>
    </citation>
    <scope>NUCLEOTIDE SEQUENCE [LARGE SCALE GENOMIC DNA]</scope>
    <source>
        <strain evidence="1 2">MPI-SDFR-AT-0079</strain>
    </source>
</reference>
<proteinExistence type="predicted"/>
<accession>A0ACB7PN89</accession>
<evidence type="ECO:0000313" key="1">
    <source>
        <dbReference type="EMBL" id="KAH6641529.1"/>
    </source>
</evidence>